<accession>Q5KKN4</accession>
<organism evidence="2 3">
    <name type="scientific">Cryptococcus deneoformans (strain JEC21 / ATCC MYA-565)</name>
    <name type="common">Cryptococcus neoformans var. neoformans serotype D</name>
    <dbReference type="NCBI Taxonomy" id="214684"/>
    <lineage>
        <taxon>Eukaryota</taxon>
        <taxon>Fungi</taxon>
        <taxon>Dikarya</taxon>
        <taxon>Basidiomycota</taxon>
        <taxon>Agaricomycotina</taxon>
        <taxon>Tremellomycetes</taxon>
        <taxon>Tremellales</taxon>
        <taxon>Cryptococcaceae</taxon>
        <taxon>Cryptococcus</taxon>
        <taxon>Cryptococcus neoformans species complex</taxon>
    </lineage>
</organism>
<dbReference type="STRING" id="214684.Q5KKN4"/>
<feature type="region of interest" description="Disordered" evidence="1">
    <location>
        <begin position="447"/>
        <end position="490"/>
    </location>
</feature>
<dbReference type="PaxDb" id="214684-Q5KKN4"/>
<dbReference type="HOGENOM" id="CLU_013668_0_0_1"/>
<feature type="compositionally biased region" description="Basic residues" evidence="1">
    <location>
        <begin position="261"/>
        <end position="271"/>
    </location>
</feature>
<feature type="region of interest" description="Disordered" evidence="1">
    <location>
        <begin position="862"/>
        <end position="886"/>
    </location>
</feature>
<protein>
    <submittedName>
        <fullName evidence="2">Uncharacterized protein</fullName>
    </submittedName>
</protein>
<feature type="region of interest" description="Disordered" evidence="1">
    <location>
        <begin position="111"/>
        <end position="346"/>
    </location>
</feature>
<feature type="compositionally biased region" description="Polar residues" evidence="1">
    <location>
        <begin position="192"/>
        <end position="203"/>
    </location>
</feature>
<dbReference type="eggNOG" id="ENOG502RZR3">
    <property type="taxonomic scope" value="Eukaryota"/>
</dbReference>
<dbReference type="Proteomes" id="UP000002149">
    <property type="component" value="Chromosome 3"/>
</dbReference>
<feature type="compositionally biased region" description="Basic residues" evidence="1">
    <location>
        <begin position="543"/>
        <end position="552"/>
    </location>
</feature>
<feature type="compositionally biased region" description="Polar residues" evidence="1">
    <location>
        <begin position="460"/>
        <end position="471"/>
    </location>
</feature>
<dbReference type="InterPro" id="IPR032675">
    <property type="entry name" value="LRR_dom_sf"/>
</dbReference>
<name>Q5KKN4_CRYD1</name>
<feature type="compositionally biased region" description="Polar residues" evidence="1">
    <location>
        <begin position="290"/>
        <end position="300"/>
    </location>
</feature>
<dbReference type="KEGG" id="cne:CNC02420"/>
<keyword evidence="3" id="KW-1185">Reference proteome</keyword>
<reference evidence="2 3" key="1">
    <citation type="journal article" date="2005" name="Science">
        <title>The genome of the basidiomycetous yeast and human pathogen Cryptococcus neoformans.</title>
        <authorList>
            <person name="Loftus B.J."/>
            <person name="Fung E."/>
            <person name="Roncaglia P."/>
            <person name="Rowley D."/>
            <person name="Amedeo P."/>
            <person name="Bruno D."/>
            <person name="Vamathevan J."/>
            <person name="Miranda M."/>
            <person name="Anderson I.J."/>
            <person name="Fraser J.A."/>
            <person name="Allen J.E."/>
            <person name="Bosdet I.E."/>
            <person name="Brent M.R."/>
            <person name="Chiu R."/>
            <person name="Doering T.L."/>
            <person name="Donlin M.J."/>
            <person name="D'Souza C.A."/>
            <person name="Fox D.S."/>
            <person name="Grinberg V."/>
            <person name="Fu J."/>
            <person name="Fukushima M."/>
            <person name="Haas B.J."/>
            <person name="Huang J.C."/>
            <person name="Janbon G."/>
            <person name="Jones S.J."/>
            <person name="Koo H.L."/>
            <person name="Krzywinski M.I."/>
            <person name="Kwon-Chung J.K."/>
            <person name="Lengeler K.B."/>
            <person name="Maiti R."/>
            <person name="Marra M.A."/>
            <person name="Marra R.E."/>
            <person name="Mathewson C.A."/>
            <person name="Mitchell T.G."/>
            <person name="Pertea M."/>
            <person name="Riggs F.R."/>
            <person name="Salzberg S.L."/>
            <person name="Schein J.E."/>
            <person name="Shvartsbeyn A."/>
            <person name="Shin H."/>
            <person name="Shumway M."/>
            <person name="Specht C.A."/>
            <person name="Suh B.B."/>
            <person name="Tenney A."/>
            <person name="Utterback T.R."/>
            <person name="Wickes B.L."/>
            <person name="Wortman J.R."/>
            <person name="Wye N.H."/>
            <person name="Kronstad J.W."/>
            <person name="Lodge J.K."/>
            <person name="Heitman J."/>
            <person name="Davis R.W."/>
            <person name="Fraser C.M."/>
            <person name="Hyman R.W."/>
        </authorList>
    </citation>
    <scope>NUCLEOTIDE SEQUENCE [LARGE SCALE GENOMIC DNA]</scope>
    <source>
        <strain evidence="3">JEC21 / ATCC MYA-565</strain>
    </source>
</reference>
<dbReference type="AlphaFoldDB" id="Q5KKN4"/>
<dbReference type="GeneID" id="3256219"/>
<feature type="compositionally biased region" description="Low complexity" evidence="1">
    <location>
        <begin position="247"/>
        <end position="257"/>
    </location>
</feature>
<gene>
    <name evidence="2" type="ordered locus">CNC02420</name>
</gene>
<dbReference type="VEuPathDB" id="FungiDB:CNC02420"/>
<feature type="compositionally biased region" description="Pro residues" evidence="1">
    <location>
        <begin position="128"/>
        <end position="137"/>
    </location>
</feature>
<dbReference type="Gene3D" id="3.80.10.10">
    <property type="entry name" value="Ribonuclease Inhibitor"/>
    <property type="match status" value="1"/>
</dbReference>
<dbReference type="EMBL" id="AE017343">
    <property type="protein sequence ID" value="AAW42221.2"/>
    <property type="molecule type" value="Genomic_DNA"/>
</dbReference>
<feature type="compositionally biased region" description="Polar residues" evidence="1">
    <location>
        <begin position="169"/>
        <end position="180"/>
    </location>
</feature>
<feature type="compositionally biased region" description="Acidic residues" evidence="1">
    <location>
        <begin position="325"/>
        <end position="336"/>
    </location>
</feature>
<feature type="compositionally biased region" description="Pro residues" evidence="1">
    <location>
        <begin position="225"/>
        <end position="246"/>
    </location>
</feature>
<dbReference type="InParanoid" id="Q5KKN4"/>
<dbReference type="OrthoDB" id="9994419at2759"/>
<proteinExistence type="predicted"/>
<evidence type="ECO:0000313" key="2">
    <source>
        <dbReference type="EMBL" id="AAW42221.2"/>
    </source>
</evidence>
<feature type="region of interest" description="Disordered" evidence="1">
    <location>
        <begin position="530"/>
        <end position="579"/>
    </location>
</feature>
<evidence type="ECO:0000313" key="3">
    <source>
        <dbReference type="Proteomes" id="UP000002149"/>
    </source>
</evidence>
<dbReference type="SUPFAM" id="SSF52047">
    <property type="entry name" value="RNI-like"/>
    <property type="match status" value="1"/>
</dbReference>
<feature type="compositionally biased region" description="Basic and acidic residues" evidence="1">
    <location>
        <begin position="563"/>
        <end position="573"/>
    </location>
</feature>
<sequence>MEHPPLPLDVLSNVAALIPPPYYPWPHPAAQTTATTPAPDVIRNLDPAPAPLQTDLQAISAITRASSRLLEAARPWLWEDVDVKTGRGWLAIVNALTEEVIEQDVESLTPIAGSAPASDGTGSGRATPVPPQEPPRQPGTIPQATHAYTSSSSSALPFPIASGPGHVASGSSAYPQMSTSPPQPTHIHQLLTPPTSRNTSPRARTSPALPPILTNPQPRAEQSPSPGPPAPPGPSAPPGPPGPSTGPGPSNGVSPSAVARTKLRGRSRSPRRSVGFDTEGIQAVLERSRSASSHRSNGPSGSVRGAFMHRRTSLSRSRTWHDGPRDEEEDEDEDEVMPLTGPPARYKAGVITPRLLPAERETANADLLPPPGPYIRHLNFTNFRTIGSRRSQEEAVRGRFVTAGRLEGVIKNAPNLVSLCMTEYVDSSLSYPVIEEIFFRGSRRPRYRSPSLTRTRSLSIGQPPSVTSTAHDQLDPPRPEYVPYEDETEDQKWNRRAMFTPLEALDLTGCVSQAFTEAMQKFYNTWLAPDDETEDEEEERGRGRWRGRGKRAHSPDATEDDSDTHSHSVSRDRQSHRRPPRFRAMRRLCLRMCTSLDSQIIASLVWSFPCLTHLDLSNTRVPDELLNYLTDYCPRAFRLTSLSLARCPRLNSYAVVDFLCRSPAVRDLVDLNLYVNPTQGKAIESDALMRLITEAPCMRSGRLRYLDLSSAKFTPAHLAADVFPPQASLISLGLSHIPTLGLTPIADFLLSVAFNVEILTLVGTATTSSLDPSRSPLQITLELHSRLINPLTTIPFSLSSLYLSPGSGTPANLNPGPTRLRVIELIGPVRRSIAPDGNGEWKVVKSKGSRGWYVDQSAGWRRVQPPLSPSPLSPASESGAMDEGDTEAQWEFVRHLPKAHPRRAWLNKLSEASGRVGSNVGWHSRKMEVVRGMGMMGREEGMAGAGAFAFEE</sequence>
<dbReference type="RefSeq" id="XP_024512390.1">
    <property type="nucleotide sequence ID" value="XM_024656729.1"/>
</dbReference>
<evidence type="ECO:0000256" key="1">
    <source>
        <dbReference type="SAM" id="MobiDB-lite"/>
    </source>
</evidence>
<feature type="compositionally biased region" description="Low complexity" evidence="1">
    <location>
        <begin position="448"/>
        <end position="459"/>
    </location>
</feature>